<keyword evidence="1" id="KW-1133">Transmembrane helix</keyword>
<dbReference type="CDD" id="cd04301">
    <property type="entry name" value="NAT_SF"/>
    <property type="match status" value="1"/>
</dbReference>
<dbReference type="Gene3D" id="3.40.630.30">
    <property type="match status" value="1"/>
</dbReference>
<dbReference type="Pfam" id="PF00583">
    <property type="entry name" value="Acetyltransf_1"/>
    <property type="match status" value="1"/>
</dbReference>
<dbReference type="STRING" id="1798384.A3D03_03025"/>
<protein>
    <recommendedName>
        <fullName evidence="2">N-acetyltransferase domain-containing protein</fullName>
    </recommendedName>
</protein>
<dbReference type="InterPro" id="IPR000182">
    <property type="entry name" value="GNAT_dom"/>
</dbReference>
<keyword evidence="1" id="KW-0812">Transmembrane</keyword>
<gene>
    <name evidence="3" type="ORF">A3D03_03025</name>
</gene>
<dbReference type="EMBL" id="MFJN01000013">
    <property type="protein sequence ID" value="OGG21945.1"/>
    <property type="molecule type" value="Genomic_DNA"/>
</dbReference>
<feature type="domain" description="N-acetyltransferase" evidence="2">
    <location>
        <begin position="1"/>
        <end position="187"/>
    </location>
</feature>
<evidence type="ECO:0000313" key="4">
    <source>
        <dbReference type="Proteomes" id="UP000177092"/>
    </source>
</evidence>
<name>A0A1F6AB87_9BACT</name>
<organism evidence="3 4">
    <name type="scientific">Candidatus Gottesmanbacteria bacterium RIFCSPHIGHO2_02_FULL_40_13</name>
    <dbReference type="NCBI Taxonomy" id="1798384"/>
    <lineage>
        <taxon>Bacteria</taxon>
        <taxon>Candidatus Gottesmaniibacteriota</taxon>
    </lineage>
</organism>
<dbReference type="GO" id="GO:0016747">
    <property type="term" value="F:acyltransferase activity, transferring groups other than amino-acyl groups"/>
    <property type="evidence" value="ECO:0007669"/>
    <property type="project" value="InterPro"/>
</dbReference>
<dbReference type="Proteomes" id="UP000177092">
    <property type="component" value="Unassembled WGS sequence"/>
</dbReference>
<dbReference type="InterPro" id="IPR016181">
    <property type="entry name" value="Acyl_CoA_acyltransferase"/>
</dbReference>
<evidence type="ECO:0000313" key="3">
    <source>
        <dbReference type="EMBL" id="OGG21945.1"/>
    </source>
</evidence>
<comment type="caution">
    <text evidence="3">The sequence shown here is derived from an EMBL/GenBank/DDBJ whole genome shotgun (WGS) entry which is preliminary data.</text>
</comment>
<reference evidence="3 4" key="1">
    <citation type="journal article" date="2016" name="Nat. Commun.">
        <title>Thousands of microbial genomes shed light on interconnected biogeochemical processes in an aquifer system.</title>
        <authorList>
            <person name="Anantharaman K."/>
            <person name="Brown C.T."/>
            <person name="Hug L.A."/>
            <person name="Sharon I."/>
            <person name="Castelle C.J."/>
            <person name="Probst A.J."/>
            <person name="Thomas B.C."/>
            <person name="Singh A."/>
            <person name="Wilkins M.J."/>
            <person name="Karaoz U."/>
            <person name="Brodie E.L."/>
            <person name="Williams K.H."/>
            <person name="Hubbard S.S."/>
            <person name="Banfield J.F."/>
        </authorList>
    </citation>
    <scope>NUCLEOTIDE SEQUENCE [LARGE SCALE GENOMIC DNA]</scope>
</reference>
<accession>A0A1F6AB87</accession>
<keyword evidence="1" id="KW-0472">Membrane</keyword>
<dbReference type="SUPFAM" id="SSF55729">
    <property type="entry name" value="Acyl-CoA N-acyltransferases (Nat)"/>
    <property type="match status" value="1"/>
</dbReference>
<proteinExistence type="predicted"/>
<sequence length="193" mass="22235">MIRELKAGDIDQVVNIHLGQLSGFLSQLGKNFLTKYYQTSLSTLEMFTKVEVNNEQILGFATGTVRLKGLIFKIISQDIIGFIFLFMNIFFTHPFLLLGTVKSLAYPGFSQDVPELLTIAVQKKYQKRGIGKKLFQAIKKEFHQRGIGRFQVSMYKRLPAAKFYEKMGCRLFKTFTFQSEPMSYYMCNSYLPS</sequence>
<evidence type="ECO:0000259" key="2">
    <source>
        <dbReference type="PROSITE" id="PS51186"/>
    </source>
</evidence>
<feature type="transmembrane region" description="Helical" evidence="1">
    <location>
        <begin position="79"/>
        <end position="101"/>
    </location>
</feature>
<evidence type="ECO:0000256" key="1">
    <source>
        <dbReference type="SAM" id="Phobius"/>
    </source>
</evidence>
<dbReference type="AlphaFoldDB" id="A0A1F6AB87"/>
<dbReference type="PROSITE" id="PS51186">
    <property type="entry name" value="GNAT"/>
    <property type="match status" value="1"/>
</dbReference>